<keyword evidence="11" id="KW-1185">Reference proteome</keyword>
<dbReference type="OrthoDB" id="8672648at2"/>
<dbReference type="Gene3D" id="3.30.9.10">
    <property type="entry name" value="D-Amino Acid Oxidase, subunit A, domain 2"/>
    <property type="match status" value="1"/>
</dbReference>
<dbReference type="GO" id="GO:0071949">
    <property type="term" value="F:FAD binding"/>
    <property type="evidence" value="ECO:0007669"/>
    <property type="project" value="InterPro"/>
</dbReference>
<dbReference type="InterPro" id="IPR036249">
    <property type="entry name" value="Thioredoxin-like_sf"/>
</dbReference>
<dbReference type="GO" id="GO:0016709">
    <property type="term" value="F:oxidoreductase activity, acting on paired donors, with incorporation or reduction of molecular oxygen, NAD(P)H as one donor, and incorporation of one atom of oxygen"/>
    <property type="evidence" value="ECO:0007669"/>
    <property type="project" value="UniProtKB-ARBA"/>
</dbReference>
<keyword evidence="6" id="KW-0560">Oxidoreductase</keyword>
<evidence type="ECO:0000256" key="4">
    <source>
        <dbReference type="ARBA" id="ARBA00022630"/>
    </source>
</evidence>
<comment type="cofactor">
    <cofactor evidence="1">
        <name>FAD</name>
        <dbReference type="ChEBI" id="CHEBI:57692"/>
    </cofactor>
</comment>
<dbReference type="EMBL" id="CP007142">
    <property type="protein sequence ID" value="AJQ95631.1"/>
    <property type="molecule type" value="Genomic_DNA"/>
</dbReference>
<dbReference type="InterPro" id="IPR036188">
    <property type="entry name" value="FAD/NAD-bd_sf"/>
</dbReference>
<accession>A0A0C5VMU8</accession>
<feature type="domain" description="FAD-binding" evidence="8">
    <location>
        <begin position="31"/>
        <end position="402"/>
    </location>
</feature>
<dbReference type="SUPFAM" id="SSF51905">
    <property type="entry name" value="FAD/NAD(P)-binding domain"/>
    <property type="match status" value="1"/>
</dbReference>
<dbReference type="InterPro" id="IPR050641">
    <property type="entry name" value="RIFMO-like"/>
</dbReference>
<dbReference type="PATRIC" id="fig|1445510.3.peg.3562"/>
<dbReference type="RefSeq" id="WP_044617867.1">
    <property type="nucleotide sequence ID" value="NZ_CP007142.1"/>
</dbReference>
<keyword evidence="4" id="KW-0285">Flavoprotein</keyword>
<feature type="domain" description="Phenol hydroxylase-like C-terminal dimerisation" evidence="9">
    <location>
        <begin position="441"/>
        <end position="634"/>
    </location>
</feature>
<dbReference type="CDD" id="cd02979">
    <property type="entry name" value="PHOX_C"/>
    <property type="match status" value="1"/>
</dbReference>
<dbReference type="HOGENOM" id="CLU_009665_9_2_6"/>
<dbReference type="InterPro" id="IPR038220">
    <property type="entry name" value="PHOX_C_sf"/>
</dbReference>
<dbReference type="STRING" id="1445510.YC6258_03595"/>
<dbReference type="Gene3D" id="3.50.50.60">
    <property type="entry name" value="FAD/NAD(P)-binding domain"/>
    <property type="match status" value="1"/>
</dbReference>
<keyword evidence="5" id="KW-0274">FAD</keyword>
<evidence type="ECO:0000313" key="10">
    <source>
        <dbReference type="EMBL" id="AJQ95631.1"/>
    </source>
</evidence>
<dbReference type="Proteomes" id="UP000032266">
    <property type="component" value="Chromosome"/>
</dbReference>
<dbReference type="NCBIfam" id="NF006144">
    <property type="entry name" value="PRK08294.1"/>
    <property type="match status" value="1"/>
</dbReference>
<evidence type="ECO:0000256" key="6">
    <source>
        <dbReference type="ARBA" id="ARBA00023002"/>
    </source>
</evidence>
<evidence type="ECO:0000259" key="8">
    <source>
        <dbReference type="Pfam" id="PF01494"/>
    </source>
</evidence>
<dbReference type="InterPro" id="IPR012941">
    <property type="entry name" value="Phe_hydrox_C_dim_dom"/>
</dbReference>
<dbReference type="SUPFAM" id="SSF54373">
    <property type="entry name" value="FAD-linked reductases, C-terminal domain"/>
    <property type="match status" value="1"/>
</dbReference>
<evidence type="ECO:0000256" key="3">
    <source>
        <dbReference type="ARBA" id="ARBA00020059"/>
    </source>
</evidence>
<dbReference type="PANTHER" id="PTHR43004:SF19">
    <property type="entry name" value="BINDING MONOOXYGENASE, PUTATIVE (JCVI)-RELATED"/>
    <property type="match status" value="1"/>
</dbReference>
<name>A0A0C5VMU8_9GAMM</name>
<evidence type="ECO:0000256" key="5">
    <source>
        <dbReference type="ARBA" id="ARBA00022827"/>
    </source>
</evidence>
<evidence type="ECO:0000256" key="1">
    <source>
        <dbReference type="ARBA" id="ARBA00001974"/>
    </source>
</evidence>
<evidence type="ECO:0000259" key="9">
    <source>
        <dbReference type="Pfam" id="PF07976"/>
    </source>
</evidence>
<dbReference type="SUPFAM" id="SSF52833">
    <property type="entry name" value="Thioredoxin-like"/>
    <property type="match status" value="1"/>
</dbReference>
<dbReference type="PANTHER" id="PTHR43004">
    <property type="entry name" value="TRK SYSTEM POTASSIUM UPTAKE PROTEIN"/>
    <property type="match status" value="1"/>
</dbReference>
<proteinExistence type="inferred from homology"/>
<dbReference type="AlphaFoldDB" id="A0A0C5VMU8"/>
<dbReference type="PRINTS" id="PR00420">
    <property type="entry name" value="RNGMNOXGNASE"/>
</dbReference>
<reference evidence="10 11" key="1">
    <citation type="submission" date="2014-01" db="EMBL/GenBank/DDBJ databases">
        <title>Full genme sequencing of cellulolytic bacterium Gynuella sunshinyii YC6258T gen. nov., sp. nov.</title>
        <authorList>
            <person name="Khan H."/>
            <person name="Chung E.J."/>
            <person name="Chung Y.R."/>
        </authorList>
    </citation>
    <scope>NUCLEOTIDE SEQUENCE [LARGE SCALE GENOMIC DNA]</scope>
    <source>
        <strain evidence="10 11">YC6258</strain>
    </source>
</reference>
<dbReference type="Gene3D" id="3.40.30.20">
    <property type="match status" value="1"/>
</dbReference>
<dbReference type="InterPro" id="IPR002938">
    <property type="entry name" value="FAD-bd"/>
</dbReference>
<gene>
    <name evidence="10" type="ORF">YC6258_03595</name>
</gene>
<sequence length="635" mass="71969">MQYHIEDYRSGDPDIKLAAKGLAHNSALPKETDVLIIGCGPAGLTLAAQLSAFSDIRTCIIEQRSGPLERGHADGIACRTIEMFNAFGFSHKVLREACWVNELNFWRTHEETSKGIYRSGRVKDTEEGLSEFPHVILNQARVQELFLDVMRNSPNRSEPYYDRTLVSIKTDENEFPVIAELEYKDKNGEIRKEIIRTKYLVGTDGARSAVRKELNLELKGDSTNQAWGVMDILAVTDFPDNRMKAIISSPGDGTVVLIPREGGYLFRVYVEMDKLGEGERVRTRTFDSQDLINAANKVFYPYSLDVRHVAWWSVYEIGQRMTDRFDDLSFSDNETAIPKIFIAGDAGHTHSPKAGQGMNVSMQDAFNLGWKLAAVLLGKSPETLLRTYNSERHSIARDLINFDREWTTLLHQVSKGDQSVSAEDVQIYFTRSGHYTAGTATQYTPSILTGSSKYQDLATGYSVGKRFHSSPIVRFSDAKPMHLGHVIEADGRWRLFAFSPQKQTVAESLNALNGLCEFLKSDPNSPVVRYTPKTQEMDSVLDVRAIIPYHFRDINLADIHEFLFPRKGKFELRDYEKVFCFGENEDTNIYLQRGIDLKEGCLVLVRPDQYVSHVLPFNATEELSHFMSNIFVEQH</sequence>
<evidence type="ECO:0000313" key="11">
    <source>
        <dbReference type="Proteomes" id="UP000032266"/>
    </source>
</evidence>
<protein>
    <recommendedName>
        <fullName evidence="3">Alkyl hydroperoxide reductase subunit F</fullName>
    </recommendedName>
</protein>
<organism evidence="10 11">
    <name type="scientific">Gynuella sunshinyii YC6258</name>
    <dbReference type="NCBI Taxonomy" id="1445510"/>
    <lineage>
        <taxon>Bacteria</taxon>
        <taxon>Pseudomonadati</taxon>
        <taxon>Pseudomonadota</taxon>
        <taxon>Gammaproteobacteria</taxon>
        <taxon>Oceanospirillales</taxon>
        <taxon>Saccharospirillaceae</taxon>
        <taxon>Gynuella</taxon>
    </lineage>
</organism>
<evidence type="ECO:0000256" key="2">
    <source>
        <dbReference type="ARBA" id="ARBA00007801"/>
    </source>
</evidence>
<dbReference type="Pfam" id="PF07976">
    <property type="entry name" value="Phe_hydrox_dim"/>
    <property type="match status" value="1"/>
</dbReference>
<comment type="function">
    <text evidence="7">Serves to protect the cell against DNA damage by alkyl hydroperoxides. It can use either NADH or NADPH as electron donor for direct reduction of redox dyes or of alkyl hydroperoxides when combined with the AhpC protein.</text>
</comment>
<comment type="similarity">
    <text evidence="2">Belongs to the PheA/TfdB FAD monooxygenase family.</text>
</comment>
<dbReference type="Pfam" id="PF01494">
    <property type="entry name" value="FAD_binding_3"/>
    <property type="match status" value="1"/>
</dbReference>
<dbReference type="KEGG" id="gsn:YC6258_03595"/>
<evidence type="ECO:0000256" key="7">
    <source>
        <dbReference type="ARBA" id="ARBA00024806"/>
    </source>
</evidence>